<organism evidence="2 3">
    <name type="scientific">Streptomyces maoxianensis</name>
    <dbReference type="NCBI Taxonomy" id="1459942"/>
    <lineage>
        <taxon>Bacteria</taxon>
        <taxon>Bacillati</taxon>
        <taxon>Actinomycetota</taxon>
        <taxon>Actinomycetes</taxon>
        <taxon>Kitasatosporales</taxon>
        <taxon>Streptomycetaceae</taxon>
        <taxon>Streptomyces</taxon>
    </lineage>
</organism>
<dbReference type="Proteomes" id="UP001595993">
    <property type="component" value="Unassembled WGS sequence"/>
</dbReference>
<accession>A0ABV9G3Q4</accession>
<feature type="region of interest" description="Disordered" evidence="1">
    <location>
        <begin position="184"/>
        <end position="231"/>
    </location>
</feature>
<sequence>MNPEHEQQTPTLEALLAAAARPTPFSAEAEVRAVVAFRAARQAGAPAAPTRPEDDWRPESPGVEIRWIRTGIGALVAAAMLGGVAMASGTIPTPFGEPPLEPGPAPSVSSRQAEIPGEPEPPSTTGPGARIPGERPPAAKDVLAHCRAYESKEGRGGALDSTAWQRLEDAAGGPDAVAAYCARLLSEQPGKSSPQERPPKDEGGTIDAPPAGQQSGPDNGVARTRKPPAKQ</sequence>
<feature type="compositionally biased region" description="Basic and acidic residues" evidence="1">
    <location>
        <begin position="142"/>
        <end position="155"/>
    </location>
</feature>
<gene>
    <name evidence="2" type="ORF">ACFO9E_06455</name>
</gene>
<keyword evidence="3" id="KW-1185">Reference proteome</keyword>
<proteinExistence type="predicted"/>
<evidence type="ECO:0000313" key="2">
    <source>
        <dbReference type="EMBL" id="MFC4607456.1"/>
    </source>
</evidence>
<feature type="compositionally biased region" description="Pro residues" evidence="1">
    <location>
        <begin position="95"/>
        <end position="105"/>
    </location>
</feature>
<dbReference type="EMBL" id="JBHSFE010000007">
    <property type="protein sequence ID" value="MFC4607456.1"/>
    <property type="molecule type" value="Genomic_DNA"/>
</dbReference>
<evidence type="ECO:0000313" key="3">
    <source>
        <dbReference type="Proteomes" id="UP001595993"/>
    </source>
</evidence>
<protein>
    <submittedName>
        <fullName evidence="2">Uncharacterized protein</fullName>
    </submittedName>
</protein>
<feature type="region of interest" description="Disordered" evidence="1">
    <location>
        <begin position="92"/>
        <end position="160"/>
    </location>
</feature>
<comment type="caution">
    <text evidence="2">The sequence shown here is derived from an EMBL/GenBank/DDBJ whole genome shotgun (WGS) entry which is preliminary data.</text>
</comment>
<reference evidence="3" key="1">
    <citation type="journal article" date="2019" name="Int. J. Syst. Evol. Microbiol.">
        <title>The Global Catalogue of Microorganisms (GCM) 10K type strain sequencing project: providing services to taxonomists for standard genome sequencing and annotation.</title>
        <authorList>
            <consortium name="The Broad Institute Genomics Platform"/>
            <consortium name="The Broad Institute Genome Sequencing Center for Infectious Disease"/>
            <person name="Wu L."/>
            <person name="Ma J."/>
        </authorList>
    </citation>
    <scope>NUCLEOTIDE SEQUENCE [LARGE SCALE GENOMIC DNA]</scope>
    <source>
        <strain evidence="3">CGMCC 4.7139</strain>
    </source>
</reference>
<name>A0ABV9G3Q4_9ACTN</name>
<evidence type="ECO:0000256" key="1">
    <source>
        <dbReference type="SAM" id="MobiDB-lite"/>
    </source>
</evidence>